<gene>
    <name evidence="2" type="ORF">S03H2_51042</name>
</gene>
<comment type="caution">
    <text evidence="2">The sequence shown here is derived from an EMBL/GenBank/DDBJ whole genome shotgun (WGS) entry which is preliminary data.</text>
</comment>
<proteinExistence type="predicted"/>
<organism evidence="2">
    <name type="scientific">marine sediment metagenome</name>
    <dbReference type="NCBI Taxonomy" id="412755"/>
    <lineage>
        <taxon>unclassified sequences</taxon>
        <taxon>metagenomes</taxon>
        <taxon>ecological metagenomes</taxon>
    </lineage>
</organism>
<sequence length="152" mass="17590">LFGLLAPERRVAKLVQDLIDETIGSLESLNNRFKALHDSYEEEEWAWCLSLIESRMGIDLGDMKPWNLASVVEDWRENSNKLNNMILKDAAREFDLLSHIGFGLDGSREEKEEDFQAVRGRPGENAFIQQIEEESQAVEKRASRVLKWLERL</sequence>
<dbReference type="EMBL" id="BARU01032357">
    <property type="protein sequence ID" value="GAH70127.1"/>
    <property type="molecule type" value="Genomic_DNA"/>
</dbReference>
<dbReference type="InterPro" id="IPR049208">
    <property type="entry name" value="DUF6819"/>
</dbReference>
<reference evidence="2" key="1">
    <citation type="journal article" date="2014" name="Front. Microbiol.">
        <title>High frequency of phylogenetically diverse reductive dehalogenase-homologous genes in deep subseafloor sedimentary metagenomes.</title>
        <authorList>
            <person name="Kawai M."/>
            <person name="Futagami T."/>
            <person name="Toyoda A."/>
            <person name="Takaki Y."/>
            <person name="Nishi S."/>
            <person name="Hori S."/>
            <person name="Arai W."/>
            <person name="Tsubouchi T."/>
            <person name="Morono Y."/>
            <person name="Uchiyama I."/>
            <person name="Ito T."/>
            <person name="Fujiyama A."/>
            <person name="Inagaki F."/>
            <person name="Takami H."/>
        </authorList>
    </citation>
    <scope>NUCLEOTIDE SEQUENCE</scope>
    <source>
        <strain evidence="2">Expedition CK06-06</strain>
    </source>
</reference>
<protein>
    <recommendedName>
        <fullName evidence="1">DUF6819 domain-containing protein</fullName>
    </recommendedName>
</protein>
<name>X1HKX7_9ZZZZ</name>
<dbReference type="AlphaFoldDB" id="X1HKX7"/>
<feature type="domain" description="DUF6819" evidence="1">
    <location>
        <begin position="1"/>
        <end position="145"/>
    </location>
</feature>
<dbReference type="Pfam" id="PF20683">
    <property type="entry name" value="DUF6819"/>
    <property type="match status" value="1"/>
</dbReference>
<feature type="non-terminal residue" evidence="2">
    <location>
        <position position="1"/>
    </location>
</feature>
<evidence type="ECO:0000259" key="1">
    <source>
        <dbReference type="Pfam" id="PF20683"/>
    </source>
</evidence>
<accession>X1HKX7</accession>
<evidence type="ECO:0000313" key="2">
    <source>
        <dbReference type="EMBL" id="GAH70127.1"/>
    </source>
</evidence>